<accession>W0V1D2</accession>
<dbReference type="KEGG" id="jag:GJA_761"/>
<dbReference type="HOGENOM" id="CLU_2246329_0_0_4"/>
<sequence>MKKILIDKNLIEKILDTITKKTPFPKDIIYHEIQDDFQLLFISIKIDNFDENEVNSSIKIIGEFLNQIMPQRDDDYSWVIGLKRKGQVVESCFGGNSNGSNWLG</sequence>
<dbReference type="EMBL" id="HG322949">
    <property type="protein sequence ID" value="CDG81420.1"/>
    <property type="molecule type" value="Genomic_DNA"/>
</dbReference>
<keyword evidence="2" id="KW-1185">Reference proteome</keyword>
<name>W0V1D2_9BURK</name>
<dbReference type="Proteomes" id="UP000027604">
    <property type="component" value="Chromosome I"/>
</dbReference>
<evidence type="ECO:0000313" key="1">
    <source>
        <dbReference type="EMBL" id="CDG81420.1"/>
    </source>
</evidence>
<protein>
    <submittedName>
        <fullName evidence="1">Uncharacterized protein</fullName>
    </submittedName>
</protein>
<dbReference type="AlphaFoldDB" id="W0V1D2"/>
<organism evidence="1 2">
    <name type="scientific">Janthinobacterium agaricidamnosum NBRC 102515 = DSM 9628</name>
    <dbReference type="NCBI Taxonomy" id="1349767"/>
    <lineage>
        <taxon>Bacteria</taxon>
        <taxon>Pseudomonadati</taxon>
        <taxon>Pseudomonadota</taxon>
        <taxon>Betaproteobacteria</taxon>
        <taxon>Burkholderiales</taxon>
        <taxon>Oxalobacteraceae</taxon>
        <taxon>Janthinobacterium</taxon>
    </lineage>
</organism>
<evidence type="ECO:0000313" key="2">
    <source>
        <dbReference type="Proteomes" id="UP000027604"/>
    </source>
</evidence>
<reference evidence="1 2" key="1">
    <citation type="journal article" date="2015" name="Genome Announc.">
        <title>Genome Sequence of Mushroom Soft-Rot Pathogen Janthinobacterium agaricidamnosum.</title>
        <authorList>
            <person name="Graupner K."/>
            <person name="Lackner G."/>
            <person name="Hertweck C."/>
        </authorList>
    </citation>
    <scope>NUCLEOTIDE SEQUENCE [LARGE SCALE GENOMIC DNA]</scope>
    <source>
        <strain evidence="2">NBRC 102515 / DSM 9628</strain>
    </source>
</reference>
<dbReference type="RefSeq" id="WP_144241413.1">
    <property type="nucleotide sequence ID" value="NZ_BCTH01000053.1"/>
</dbReference>
<gene>
    <name evidence="1" type="ORF">GJA_761</name>
</gene>
<proteinExistence type="predicted"/>